<proteinExistence type="predicted"/>
<accession>A0AC34G9K5</accession>
<protein>
    <submittedName>
        <fullName evidence="2">Uncharacterized protein</fullName>
    </submittedName>
</protein>
<sequence>MASEVVEPSFIDKIIDRGFGYIKHFGDKSSSTGTAVKESVKLLRWWCNCKPSSKNPAAELLQESKIVEDVKNGINEAMEVVTNVTQNISEVLPESETVIIDENTQTLLSTLIKLGVILLFIGCVLYVLSGIKRKITNYRTNSGITENSKMTSLVISKNQEFQEGDVFFKQQKLQNSLTVLTPIVSQKTSPFTPVNSKELGKRPENSKEKLLRKAVSSPKNNEMIVAPIHSFSP</sequence>
<name>A0AC34G9K5_9BILA</name>
<reference evidence="2" key="1">
    <citation type="submission" date="2022-11" db="UniProtKB">
        <authorList>
            <consortium name="WormBaseParasite"/>
        </authorList>
    </citation>
    <scope>IDENTIFICATION</scope>
</reference>
<dbReference type="WBParaSite" id="ES5_v2.g26413.t1">
    <property type="protein sequence ID" value="ES5_v2.g26413.t1"/>
    <property type="gene ID" value="ES5_v2.g26413"/>
</dbReference>
<dbReference type="Proteomes" id="UP000887579">
    <property type="component" value="Unplaced"/>
</dbReference>
<evidence type="ECO:0000313" key="2">
    <source>
        <dbReference type="WBParaSite" id="ES5_v2.g26413.t1"/>
    </source>
</evidence>
<organism evidence="1 2">
    <name type="scientific">Panagrolaimus sp. ES5</name>
    <dbReference type="NCBI Taxonomy" id="591445"/>
    <lineage>
        <taxon>Eukaryota</taxon>
        <taxon>Metazoa</taxon>
        <taxon>Ecdysozoa</taxon>
        <taxon>Nematoda</taxon>
        <taxon>Chromadorea</taxon>
        <taxon>Rhabditida</taxon>
        <taxon>Tylenchina</taxon>
        <taxon>Panagrolaimomorpha</taxon>
        <taxon>Panagrolaimoidea</taxon>
        <taxon>Panagrolaimidae</taxon>
        <taxon>Panagrolaimus</taxon>
    </lineage>
</organism>
<evidence type="ECO:0000313" key="1">
    <source>
        <dbReference type="Proteomes" id="UP000887579"/>
    </source>
</evidence>